<sequence length="455" mass="50116">MAAVGMACRGVASALAVAGLLCLCIMPERGEYRSPMKQPRRPRLWLANAFRGGKTDISGSTKVGIVGGGIGGLAAAIALKNIGITPTVYEKREAYENFGSGTGICIAPNGFLSLKRIDAQLHTEVVKSANLLKELEIEVFGKAKVDDGPRTFEEKYGNPGMHIRWAGIHRILMDRAMELGIPIKFGQSLRQIEREGKDGRVVVKFTDDTKDAESFDLLVGADGINSEVRRQCFSSDNEPERVGRFVIRATIPESENMPPCRTTVRDPKHATLFLKLGSGWHSWAATTRYDMNDPQHIPKSGEEAKAFMLSDEFKLYPEIQNVAKATPANEVFCTDIRQMRGPLKEWVQRNIVLLGDAAHAMSPALGQGANMALEDAAQLAQSLSDCKSLEDSLRQYEGVRKPRVKKVFDINNAMGRDANEKNEDDKEQSMLRPEEIERFLYESKAEQATAASEGG</sequence>
<dbReference type="GO" id="GO:0071949">
    <property type="term" value="F:FAD binding"/>
    <property type="evidence" value="ECO:0007669"/>
    <property type="project" value="InterPro"/>
</dbReference>
<evidence type="ECO:0000259" key="4">
    <source>
        <dbReference type="Pfam" id="PF01494"/>
    </source>
</evidence>
<feature type="compositionally biased region" description="Basic and acidic residues" evidence="3">
    <location>
        <begin position="417"/>
        <end position="433"/>
    </location>
</feature>
<evidence type="ECO:0000256" key="1">
    <source>
        <dbReference type="ARBA" id="ARBA00023002"/>
    </source>
</evidence>
<evidence type="ECO:0000313" key="5">
    <source>
        <dbReference type="EMBL" id="CAE0673445.1"/>
    </source>
</evidence>
<feature type="region of interest" description="Disordered" evidence="3">
    <location>
        <begin position="411"/>
        <end position="433"/>
    </location>
</feature>
<dbReference type="Pfam" id="PF01494">
    <property type="entry name" value="FAD_binding_3"/>
    <property type="match status" value="1"/>
</dbReference>
<accession>A0A7S3Z6Q7</accession>
<organism evidence="5">
    <name type="scientific">Lotharella globosa</name>
    <dbReference type="NCBI Taxonomy" id="91324"/>
    <lineage>
        <taxon>Eukaryota</taxon>
        <taxon>Sar</taxon>
        <taxon>Rhizaria</taxon>
        <taxon>Cercozoa</taxon>
        <taxon>Chlorarachniophyceae</taxon>
        <taxon>Lotharella</taxon>
    </lineage>
</organism>
<protein>
    <recommendedName>
        <fullName evidence="4">FAD-binding domain-containing protein</fullName>
    </recommendedName>
</protein>
<dbReference type="AlphaFoldDB" id="A0A7S3Z6Q7"/>
<dbReference type="GO" id="GO:0004497">
    <property type="term" value="F:monooxygenase activity"/>
    <property type="evidence" value="ECO:0007669"/>
    <property type="project" value="UniProtKB-KW"/>
</dbReference>
<dbReference type="Gene3D" id="3.50.50.60">
    <property type="entry name" value="FAD/NAD(P)-binding domain"/>
    <property type="match status" value="1"/>
</dbReference>
<gene>
    <name evidence="5" type="ORF">LGLO00237_LOCUS25150</name>
</gene>
<proteinExistence type="predicted"/>
<dbReference type="PRINTS" id="PR00420">
    <property type="entry name" value="RNGMNOXGNASE"/>
</dbReference>
<name>A0A7S3Z6Q7_9EUKA</name>
<keyword evidence="2" id="KW-0503">Monooxygenase</keyword>
<dbReference type="EMBL" id="HBIV01035226">
    <property type="protein sequence ID" value="CAE0673445.1"/>
    <property type="molecule type" value="Transcribed_RNA"/>
</dbReference>
<evidence type="ECO:0000256" key="3">
    <source>
        <dbReference type="SAM" id="MobiDB-lite"/>
    </source>
</evidence>
<reference evidence="5" key="1">
    <citation type="submission" date="2021-01" db="EMBL/GenBank/DDBJ databases">
        <authorList>
            <person name="Corre E."/>
            <person name="Pelletier E."/>
            <person name="Niang G."/>
            <person name="Scheremetjew M."/>
            <person name="Finn R."/>
            <person name="Kale V."/>
            <person name="Holt S."/>
            <person name="Cochrane G."/>
            <person name="Meng A."/>
            <person name="Brown T."/>
            <person name="Cohen L."/>
        </authorList>
    </citation>
    <scope>NUCLEOTIDE SEQUENCE</scope>
    <source>
        <strain evidence="5">CCCM811</strain>
    </source>
</reference>
<dbReference type="SUPFAM" id="SSF51905">
    <property type="entry name" value="FAD/NAD(P)-binding domain"/>
    <property type="match status" value="1"/>
</dbReference>
<feature type="domain" description="FAD-binding" evidence="4">
    <location>
        <begin position="61"/>
        <end position="409"/>
    </location>
</feature>
<dbReference type="PANTHER" id="PTHR13789:SF309">
    <property type="entry name" value="PUTATIVE (AFU_ORTHOLOGUE AFUA_6G14510)-RELATED"/>
    <property type="match status" value="1"/>
</dbReference>
<keyword evidence="1" id="KW-0560">Oxidoreductase</keyword>
<dbReference type="PANTHER" id="PTHR13789">
    <property type="entry name" value="MONOOXYGENASE"/>
    <property type="match status" value="1"/>
</dbReference>
<dbReference type="InterPro" id="IPR036188">
    <property type="entry name" value="FAD/NAD-bd_sf"/>
</dbReference>
<dbReference type="InterPro" id="IPR002938">
    <property type="entry name" value="FAD-bd"/>
</dbReference>
<dbReference type="InterPro" id="IPR050493">
    <property type="entry name" value="FAD-dep_Monooxygenase_BioMet"/>
</dbReference>
<evidence type="ECO:0000256" key="2">
    <source>
        <dbReference type="ARBA" id="ARBA00023033"/>
    </source>
</evidence>